<evidence type="ECO:0000256" key="1">
    <source>
        <dbReference type="SAM" id="SignalP"/>
    </source>
</evidence>
<evidence type="ECO:0000313" key="3">
    <source>
        <dbReference type="Proteomes" id="UP001500840"/>
    </source>
</evidence>
<reference evidence="3" key="1">
    <citation type="journal article" date="2019" name="Int. J. Syst. Evol. Microbiol.">
        <title>The Global Catalogue of Microorganisms (GCM) 10K type strain sequencing project: providing services to taxonomists for standard genome sequencing and annotation.</title>
        <authorList>
            <consortium name="The Broad Institute Genomics Platform"/>
            <consortium name="The Broad Institute Genome Sequencing Center for Infectious Disease"/>
            <person name="Wu L."/>
            <person name="Ma J."/>
        </authorList>
    </citation>
    <scope>NUCLEOTIDE SEQUENCE [LARGE SCALE GENOMIC DNA]</scope>
    <source>
        <strain evidence="3">JCM 17759</strain>
    </source>
</reference>
<evidence type="ECO:0000313" key="2">
    <source>
        <dbReference type="EMBL" id="GAA4453134.1"/>
    </source>
</evidence>
<name>A0ABP8MQC3_9BACT</name>
<comment type="caution">
    <text evidence="2">The sequence shown here is derived from an EMBL/GenBank/DDBJ whole genome shotgun (WGS) entry which is preliminary data.</text>
</comment>
<keyword evidence="3" id="KW-1185">Reference proteome</keyword>
<dbReference type="RefSeq" id="WP_345322209.1">
    <property type="nucleotide sequence ID" value="NZ_BAABGA010000030.1"/>
</dbReference>
<feature type="chain" id="PRO_5045746032" evidence="1">
    <location>
        <begin position="24"/>
        <end position="194"/>
    </location>
</feature>
<gene>
    <name evidence="2" type="ORF">GCM10023156_23610</name>
</gene>
<keyword evidence="1" id="KW-0732">Signal</keyword>
<proteinExistence type="predicted"/>
<protein>
    <submittedName>
        <fullName evidence="2">Uncharacterized protein</fullName>
    </submittedName>
</protein>
<dbReference type="Proteomes" id="UP001500840">
    <property type="component" value="Unassembled WGS sequence"/>
</dbReference>
<dbReference type="EMBL" id="BAABGA010000030">
    <property type="protein sequence ID" value="GAA4453134.1"/>
    <property type="molecule type" value="Genomic_DNA"/>
</dbReference>
<organism evidence="2 3">
    <name type="scientific">Novipirellula rosea</name>
    <dbReference type="NCBI Taxonomy" id="1031540"/>
    <lineage>
        <taxon>Bacteria</taxon>
        <taxon>Pseudomonadati</taxon>
        <taxon>Planctomycetota</taxon>
        <taxon>Planctomycetia</taxon>
        <taxon>Pirellulales</taxon>
        <taxon>Pirellulaceae</taxon>
        <taxon>Novipirellula</taxon>
    </lineage>
</organism>
<feature type="signal peptide" evidence="1">
    <location>
        <begin position="1"/>
        <end position="23"/>
    </location>
</feature>
<sequence length="194" mass="21241">MNKYATMIGVAVVIGAAAAFLNADEEMRKSEIDTFDSVQQNSDYRVSLLGVTKGVAFLDSQELVSDGGRTPGNKVVPWMRVATVIEKLTDKEEPWGFKAEGADGTDLLGKISIATNGPTHTTRSRGLAEMDLDFPPLHAAIFPTETPKGSSPKSKVYLFTLSGKIHKFETVTFRFWFGNDADRRELVFQGVPLP</sequence>
<accession>A0ABP8MQC3</accession>